<evidence type="ECO:0000313" key="2">
    <source>
        <dbReference type="Proteomes" id="UP001157017"/>
    </source>
</evidence>
<reference evidence="2" key="1">
    <citation type="journal article" date="2019" name="Int. J. Syst. Evol. Microbiol.">
        <title>The Global Catalogue of Microorganisms (GCM) 10K type strain sequencing project: providing services to taxonomists for standard genome sequencing and annotation.</title>
        <authorList>
            <consortium name="The Broad Institute Genomics Platform"/>
            <consortium name="The Broad Institute Genome Sequencing Center for Infectious Disease"/>
            <person name="Wu L."/>
            <person name="Ma J."/>
        </authorList>
    </citation>
    <scope>NUCLEOTIDE SEQUENCE [LARGE SCALE GENOMIC DNA]</scope>
    <source>
        <strain evidence="2">NBRC 108730</strain>
    </source>
</reference>
<proteinExistence type="predicted"/>
<dbReference type="Proteomes" id="UP001157017">
    <property type="component" value="Unassembled WGS sequence"/>
</dbReference>
<protein>
    <submittedName>
        <fullName evidence="1">Uncharacterized protein</fullName>
    </submittedName>
</protein>
<gene>
    <name evidence="1" type="ORF">GCM10025868_17090</name>
</gene>
<organism evidence="1 2">
    <name type="scientific">Angustibacter aerolatus</name>
    <dbReference type="NCBI Taxonomy" id="1162965"/>
    <lineage>
        <taxon>Bacteria</taxon>
        <taxon>Bacillati</taxon>
        <taxon>Actinomycetota</taxon>
        <taxon>Actinomycetes</taxon>
        <taxon>Kineosporiales</taxon>
        <taxon>Kineosporiaceae</taxon>
    </lineage>
</organism>
<accession>A0ABQ6JF78</accession>
<evidence type="ECO:0000313" key="1">
    <source>
        <dbReference type="EMBL" id="GMA86459.1"/>
    </source>
</evidence>
<dbReference type="EMBL" id="BSUZ01000001">
    <property type="protein sequence ID" value="GMA86459.1"/>
    <property type="molecule type" value="Genomic_DNA"/>
</dbReference>
<keyword evidence="2" id="KW-1185">Reference proteome</keyword>
<comment type="caution">
    <text evidence="1">The sequence shown here is derived from an EMBL/GenBank/DDBJ whole genome shotgun (WGS) entry which is preliminary data.</text>
</comment>
<sequence length="72" mass="7904">MPTASRRVAGTKTRQPPFASTYRYGFSRLTGVLGRVVYVGSGRLCAGAPEVPENTWFQTALLQPPPRLLPRT</sequence>
<name>A0ABQ6JF78_9ACTN</name>